<evidence type="ECO:0000256" key="6">
    <source>
        <dbReference type="ARBA" id="ARBA00023242"/>
    </source>
</evidence>
<evidence type="ECO:0000256" key="3">
    <source>
        <dbReference type="ARBA" id="ARBA00023015"/>
    </source>
</evidence>
<comment type="caution">
    <text evidence="9">The sequence shown here is derived from an EMBL/GenBank/DDBJ whole genome shotgun (WGS) entry which is preliminary data.</text>
</comment>
<comment type="subcellular location">
    <subcellularLocation>
        <location evidence="1">Nucleus</location>
    </subcellularLocation>
</comment>
<feature type="region of interest" description="Disordered" evidence="7">
    <location>
        <begin position="557"/>
        <end position="582"/>
    </location>
</feature>
<dbReference type="FunFam" id="2.20.25.80:FF:000001">
    <property type="entry name" value="WRKY transcription factor 33"/>
    <property type="match status" value="1"/>
</dbReference>
<dbReference type="PANTHER" id="PTHR31221:SF313">
    <property type="entry name" value="OS09G0481700 PROTEIN"/>
    <property type="match status" value="1"/>
</dbReference>
<name>A0A833VKB0_9POAL</name>
<keyword evidence="5" id="KW-0804">Transcription</keyword>
<evidence type="ECO:0000256" key="2">
    <source>
        <dbReference type="ARBA" id="ARBA00022737"/>
    </source>
</evidence>
<organism evidence="9 10">
    <name type="scientific">Carex littledalei</name>
    <dbReference type="NCBI Taxonomy" id="544730"/>
    <lineage>
        <taxon>Eukaryota</taxon>
        <taxon>Viridiplantae</taxon>
        <taxon>Streptophyta</taxon>
        <taxon>Embryophyta</taxon>
        <taxon>Tracheophyta</taxon>
        <taxon>Spermatophyta</taxon>
        <taxon>Magnoliopsida</taxon>
        <taxon>Liliopsida</taxon>
        <taxon>Poales</taxon>
        <taxon>Cyperaceae</taxon>
        <taxon>Cyperoideae</taxon>
        <taxon>Cariceae</taxon>
        <taxon>Carex</taxon>
        <taxon>Carex subgen. Euthyceras</taxon>
    </lineage>
</organism>
<feature type="region of interest" description="Disordered" evidence="7">
    <location>
        <begin position="434"/>
        <end position="463"/>
    </location>
</feature>
<keyword evidence="10" id="KW-1185">Reference proteome</keyword>
<evidence type="ECO:0000256" key="7">
    <source>
        <dbReference type="SAM" id="MobiDB-lite"/>
    </source>
</evidence>
<dbReference type="Proteomes" id="UP000623129">
    <property type="component" value="Unassembled WGS sequence"/>
</dbReference>
<feature type="compositionally biased region" description="Polar residues" evidence="7">
    <location>
        <begin position="224"/>
        <end position="246"/>
    </location>
</feature>
<evidence type="ECO:0000256" key="5">
    <source>
        <dbReference type="ARBA" id="ARBA00023163"/>
    </source>
</evidence>
<reference evidence="9" key="1">
    <citation type="submission" date="2020-01" db="EMBL/GenBank/DDBJ databases">
        <title>Genome sequence of Kobresia littledalei, the first chromosome-level genome in the family Cyperaceae.</title>
        <authorList>
            <person name="Qu G."/>
        </authorList>
    </citation>
    <scope>NUCLEOTIDE SEQUENCE</scope>
    <source>
        <strain evidence="9">C.B.Clarke</strain>
        <tissue evidence="9">Leaf</tissue>
    </source>
</reference>
<keyword evidence="2" id="KW-0677">Repeat</keyword>
<protein>
    <submittedName>
        <fullName evidence="9">Putative WRKY transcription factor 2</fullName>
    </submittedName>
</protein>
<sequence length="722" mass="78492">MNNRTTILDEWMQPNPSPRTLFASFLNDDFTPRALPDPLAQTRTENEMDMNTGEEAASSEEEAQSKEVNFPQEFSLQPHLHAAGPRPLNSNGGLAERMAARAGFNVPKLNTSRVNPVANVAVSSTEVRSPYLTIPPGLSPTTLLESPVFLSNLVQPSPTTGKLPFLQSNNMSANHFGDGSESFSFKTSLNLKPSSSSIPEKKDSSTSFPVQPEDKTTTTNNRTQDGTISSNREFNFNTGFSNSKPTQVGPALSTDNADNSPPPDDPQDFESDLRGDNLGGTPADDGYNWRKYGQKQVKTSEFPRSYYKCTHLNCPVKKKVERAHDGQVTEIIYKGTHNHQKPSPSRRSGMTFSDGSENSNFQPSQHLNQSVWGNGQNGSSQEVQGEGMQEVNRAGSVSIPAVPEFEPTNQVIPGSNGARSEGLNIGLVDISSTVSNEEDQVTHGASFDNEAEEDDGQETDSKRRKLEACAVEINAASRAVREPRVVVQTTSEVDILDDGYRWRKYGQKVVKGNPNPRSYYKCTNPGCSVRKHVERASHDLKSVITTYEGRHNHEVPAARNSGGHTSAATAAPAAAMPPQSSTFSCRPDLGTDNLGRFNPTSLPLGPYGLPPRDQLSQLSQFGPGGNFFRMGQPGLTGFRMPGLGPVPPLQSKMTGMPMLPPNMATAFLGHNGQGMEGRFVMPKGEMKEENMNDSGFRASNGGSTSSAVYQQMMNRMHMGPQM</sequence>
<dbReference type="InterPro" id="IPR044810">
    <property type="entry name" value="WRKY_plant"/>
</dbReference>
<accession>A0A833VKB0</accession>
<dbReference type="Gene3D" id="2.20.25.80">
    <property type="entry name" value="WRKY domain"/>
    <property type="match status" value="2"/>
</dbReference>
<dbReference type="AlphaFoldDB" id="A0A833VKB0"/>
<dbReference type="SUPFAM" id="SSF118290">
    <property type="entry name" value="WRKY DNA-binding domain"/>
    <property type="match status" value="2"/>
</dbReference>
<dbReference type="PROSITE" id="PS50811">
    <property type="entry name" value="WRKY"/>
    <property type="match status" value="2"/>
</dbReference>
<dbReference type="InterPro" id="IPR036576">
    <property type="entry name" value="WRKY_dom_sf"/>
</dbReference>
<dbReference type="InterPro" id="IPR003657">
    <property type="entry name" value="WRKY_dom"/>
</dbReference>
<dbReference type="EMBL" id="SWLB01000014">
    <property type="protein sequence ID" value="KAF3329790.1"/>
    <property type="molecule type" value="Genomic_DNA"/>
</dbReference>
<dbReference type="GO" id="GO:0043565">
    <property type="term" value="F:sequence-specific DNA binding"/>
    <property type="evidence" value="ECO:0007669"/>
    <property type="project" value="InterPro"/>
</dbReference>
<evidence type="ECO:0000256" key="4">
    <source>
        <dbReference type="ARBA" id="ARBA00023125"/>
    </source>
</evidence>
<feature type="compositionally biased region" description="Acidic residues" evidence="7">
    <location>
        <begin position="449"/>
        <end position="458"/>
    </location>
</feature>
<evidence type="ECO:0000256" key="1">
    <source>
        <dbReference type="ARBA" id="ARBA00004123"/>
    </source>
</evidence>
<feature type="domain" description="WRKY" evidence="8">
    <location>
        <begin position="284"/>
        <end position="342"/>
    </location>
</feature>
<feature type="region of interest" description="Disordered" evidence="7">
    <location>
        <begin position="189"/>
        <end position="290"/>
    </location>
</feature>
<dbReference type="GO" id="GO:0005634">
    <property type="term" value="C:nucleus"/>
    <property type="evidence" value="ECO:0007669"/>
    <property type="project" value="UniProtKB-SubCell"/>
</dbReference>
<evidence type="ECO:0000313" key="10">
    <source>
        <dbReference type="Proteomes" id="UP000623129"/>
    </source>
</evidence>
<evidence type="ECO:0000259" key="8">
    <source>
        <dbReference type="PROSITE" id="PS50811"/>
    </source>
</evidence>
<gene>
    <name evidence="9" type="ORF">FCM35_KLT05121</name>
</gene>
<proteinExistence type="predicted"/>
<feature type="region of interest" description="Disordered" evidence="7">
    <location>
        <begin position="32"/>
        <end position="69"/>
    </location>
</feature>
<dbReference type="PANTHER" id="PTHR31221">
    <property type="entry name" value="WRKY TRANSCRIPTION FACTOR PROTEIN 1-RELATED"/>
    <property type="match status" value="1"/>
</dbReference>
<evidence type="ECO:0000313" key="9">
    <source>
        <dbReference type="EMBL" id="KAF3329790.1"/>
    </source>
</evidence>
<keyword evidence="6" id="KW-0539">Nucleus</keyword>
<feature type="domain" description="WRKY" evidence="8">
    <location>
        <begin position="491"/>
        <end position="556"/>
    </location>
</feature>
<feature type="compositionally biased region" description="Low complexity" evidence="7">
    <location>
        <begin position="565"/>
        <end position="582"/>
    </location>
</feature>
<feature type="compositionally biased region" description="Polar residues" evidence="7">
    <location>
        <begin position="341"/>
        <end position="383"/>
    </location>
</feature>
<keyword evidence="4" id="KW-0238">DNA-binding</keyword>
<dbReference type="OrthoDB" id="1923003at2759"/>
<dbReference type="FunFam" id="2.20.25.80:FF:000006">
    <property type="entry name" value="WRKY transcription factor"/>
    <property type="match status" value="1"/>
</dbReference>
<dbReference type="GO" id="GO:0003700">
    <property type="term" value="F:DNA-binding transcription factor activity"/>
    <property type="evidence" value="ECO:0007669"/>
    <property type="project" value="InterPro"/>
</dbReference>
<keyword evidence="3" id="KW-0805">Transcription regulation</keyword>
<dbReference type="SMART" id="SM00774">
    <property type="entry name" value="WRKY"/>
    <property type="match status" value="2"/>
</dbReference>
<dbReference type="GO" id="GO:0009737">
    <property type="term" value="P:response to abscisic acid"/>
    <property type="evidence" value="ECO:0007669"/>
    <property type="project" value="UniProtKB-ARBA"/>
</dbReference>
<dbReference type="Pfam" id="PF03106">
    <property type="entry name" value="WRKY"/>
    <property type="match status" value="2"/>
</dbReference>
<feature type="region of interest" description="Disordered" evidence="7">
    <location>
        <begin position="332"/>
        <end position="392"/>
    </location>
</feature>